<evidence type="ECO:0000313" key="3">
    <source>
        <dbReference type="Proteomes" id="UP000678393"/>
    </source>
</evidence>
<comment type="caution">
    <text evidence="2">The sequence shown here is derived from an EMBL/GenBank/DDBJ whole genome shotgun (WGS) entry which is preliminary data.</text>
</comment>
<feature type="compositionally biased region" description="Low complexity" evidence="1">
    <location>
        <begin position="375"/>
        <end position="412"/>
    </location>
</feature>
<organism evidence="2 3">
    <name type="scientific">Candidula unifasciata</name>
    <dbReference type="NCBI Taxonomy" id="100452"/>
    <lineage>
        <taxon>Eukaryota</taxon>
        <taxon>Metazoa</taxon>
        <taxon>Spiralia</taxon>
        <taxon>Lophotrochozoa</taxon>
        <taxon>Mollusca</taxon>
        <taxon>Gastropoda</taxon>
        <taxon>Heterobranchia</taxon>
        <taxon>Euthyneura</taxon>
        <taxon>Panpulmonata</taxon>
        <taxon>Eupulmonata</taxon>
        <taxon>Stylommatophora</taxon>
        <taxon>Helicina</taxon>
        <taxon>Helicoidea</taxon>
        <taxon>Geomitridae</taxon>
        <taxon>Candidula</taxon>
    </lineage>
</organism>
<dbReference type="Proteomes" id="UP000678393">
    <property type="component" value="Unassembled WGS sequence"/>
</dbReference>
<evidence type="ECO:0000313" key="2">
    <source>
        <dbReference type="EMBL" id="CAG5117126.1"/>
    </source>
</evidence>
<sequence>MLGLCWTPAAVQGMKKLASTMPSNSEQLVGAILVRKDIFHRFETTMSDTCLDANNLLEYLFSLYNSTASPSERDHFTSAQELEFMRRDLNHNKKGTSCVQPEFHYQNNTIHSKLPVSTVQTKFSRKGHHPPVATNGHRKKIKTEQPVIAENVNVLREDDYYSRPLTLTQFESQPVFPDNIRDTPLSMKLELTPEGESTHAETTYLQPLSQIPPPISTPHSPASVQYLNTLPSSPRKDSHLILGVDVGIDPSSGIQTEGEGALPQVLETPQKIKATNILSSLVGCEQSADDTGGNSVEYQGRKKRHPCFCGAMFTRADNLKRHIRKCHEEKLEKLNPTHLDFDTDNSSAQAMDFSQSDQTRVDDLPQTQDSQDYLQPPQQHQPDQQQPTQQHQPDHQQPTQQHQPDQQQPTQQHQKDDMETSARDLEWSCFCGKNFHHHQEFVEHTQTHSDT</sequence>
<keyword evidence="3" id="KW-1185">Reference proteome</keyword>
<gene>
    <name evidence="2" type="ORF">CUNI_LOCUS2684</name>
</gene>
<dbReference type="EMBL" id="CAJHNH020000351">
    <property type="protein sequence ID" value="CAG5117126.1"/>
    <property type="molecule type" value="Genomic_DNA"/>
</dbReference>
<accession>A0A8S3YSD4</accession>
<proteinExistence type="predicted"/>
<dbReference type="Gene3D" id="3.30.160.60">
    <property type="entry name" value="Classic Zinc Finger"/>
    <property type="match status" value="1"/>
</dbReference>
<evidence type="ECO:0000256" key="1">
    <source>
        <dbReference type="SAM" id="MobiDB-lite"/>
    </source>
</evidence>
<feature type="region of interest" description="Disordered" evidence="1">
    <location>
        <begin position="351"/>
        <end position="421"/>
    </location>
</feature>
<protein>
    <recommendedName>
        <fullName evidence="4">C2H2-type domain-containing protein</fullName>
    </recommendedName>
</protein>
<reference evidence="2" key="1">
    <citation type="submission" date="2021-04" db="EMBL/GenBank/DDBJ databases">
        <authorList>
            <consortium name="Molecular Ecology Group"/>
        </authorList>
    </citation>
    <scope>NUCLEOTIDE SEQUENCE</scope>
</reference>
<dbReference type="AlphaFoldDB" id="A0A8S3YSD4"/>
<name>A0A8S3YSD4_9EUPU</name>
<dbReference type="OrthoDB" id="6047230at2759"/>
<evidence type="ECO:0008006" key="4">
    <source>
        <dbReference type="Google" id="ProtNLM"/>
    </source>
</evidence>